<dbReference type="InterPro" id="IPR050090">
    <property type="entry name" value="Tyrosine_recombinase_XerCD"/>
</dbReference>
<keyword evidence="6" id="KW-1185">Reference proteome</keyword>
<reference evidence="6" key="1">
    <citation type="journal article" date="2019" name="Int. J. Syst. Evol. Microbiol.">
        <title>The Global Catalogue of Microorganisms (GCM) 10K type strain sequencing project: providing services to taxonomists for standard genome sequencing and annotation.</title>
        <authorList>
            <consortium name="The Broad Institute Genomics Platform"/>
            <consortium name="The Broad Institute Genome Sequencing Center for Infectious Disease"/>
            <person name="Wu L."/>
            <person name="Ma J."/>
        </authorList>
    </citation>
    <scope>NUCLEOTIDE SEQUENCE [LARGE SCALE GENOMIC DNA]</scope>
    <source>
        <strain evidence="6">JCM 17986</strain>
    </source>
</reference>
<dbReference type="Gene3D" id="1.10.443.10">
    <property type="entry name" value="Intergrase catalytic core"/>
    <property type="match status" value="1"/>
</dbReference>
<accession>A0ABP9HNQ8</accession>
<keyword evidence="2" id="KW-0229">DNA integration</keyword>
<dbReference type="InterPro" id="IPR013762">
    <property type="entry name" value="Integrase-like_cat_sf"/>
</dbReference>
<name>A0ABP9HNQ8_9ACTN</name>
<gene>
    <name evidence="5" type="primary">xerD_1</name>
    <name evidence="5" type="ORF">GCM10023205_46410</name>
</gene>
<dbReference type="InterPro" id="IPR002104">
    <property type="entry name" value="Integrase_catalytic"/>
</dbReference>
<feature type="domain" description="Tyr recombinase" evidence="4">
    <location>
        <begin position="140"/>
        <end position="348"/>
    </location>
</feature>
<dbReference type="SUPFAM" id="SSF56349">
    <property type="entry name" value="DNA breaking-rejoining enzymes"/>
    <property type="match status" value="1"/>
</dbReference>
<protein>
    <submittedName>
        <fullName evidence="5">Site-specific tyrosine recombinase XerD</fullName>
    </submittedName>
</protein>
<sequence length="354" mass="37436">MAAPRELSRVEVGAAVREYVDVLALRVAMGALAASSAAAYVRDVEEFARLVGPSVVLDDVESGDVELAVVRIANAPDARFSRQRKIGADGEDVPGRGLHARARWLASVRGLFRWAQQVGYVRADPMEFVAGVRVPSRAKGARLGLSVEEAVALRESPGAVPRGGAGGVRADQRLALRDEVILRLLTETGPRVSEICAANADDVRLGAGGGWVLHIRRGKGGKARDVPLSDALVAVLGAYRERERPVAPAGDPAEERADALRALVVTVRGRRMSARDVQRMVRRHVALMPAGLRQSVTPHGLRHTAATVLLRQAGADVGTVADILGHGDVSTTSVYLDPSSVAAAEALGRSPLAR</sequence>
<comment type="caution">
    <text evidence="5">The sequence shown here is derived from an EMBL/GenBank/DDBJ whole genome shotgun (WGS) entry which is preliminary data.</text>
</comment>
<dbReference type="PROSITE" id="PS51898">
    <property type="entry name" value="TYR_RECOMBINASE"/>
    <property type="match status" value="1"/>
</dbReference>
<evidence type="ECO:0000259" key="4">
    <source>
        <dbReference type="PROSITE" id="PS51898"/>
    </source>
</evidence>
<dbReference type="PANTHER" id="PTHR30349">
    <property type="entry name" value="PHAGE INTEGRASE-RELATED"/>
    <property type="match status" value="1"/>
</dbReference>
<dbReference type="Pfam" id="PF00589">
    <property type="entry name" value="Phage_integrase"/>
    <property type="match status" value="1"/>
</dbReference>
<dbReference type="RefSeq" id="WP_345677541.1">
    <property type="nucleotide sequence ID" value="NZ_BAABHS010000016.1"/>
</dbReference>
<organism evidence="5 6">
    <name type="scientific">Yinghuangia aomiensis</name>
    <dbReference type="NCBI Taxonomy" id="676205"/>
    <lineage>
        <taxon>Bacteria</taxon>
        <taxon>Bacillati</taxon>
        <taxon>Actinomycetota</taxon>
        <taxon>Actinomycetes</taxon>
        <taxon>Kitasatosporales</taxon>
        <taxon>Streptomycetaceae</taxon>
        <taxon>Yinghuangia</taxon>
    </lineage>
</organism>
<dbReference type="InterPro" id="IPR011010">
    <property type="entry name" value="DNA_brk_join_enz"/>
</dbReference>
<evidence type="ECO:0000256" key="3">
    <source>
        <dbReference type="ARBA" id="ARBA00023172"/>
    </source>
</evidence>
<keyword evidence="3" id="KW-0233">DNA recombination</keyword>
<evidence type="ECO:0000313" key="6">
    <source>
        <dbReference type="Proteomes" id="UP001500466"/>
    </source>
</evidence>
<dbReference type="Proteomes" id="UP001500466">
    <property type="component" value="Unassembled WGS sequence"/>
</dbReference>
<evidence type="ECO:0000256" key="1">
    <source>
        <dbReference type="ARBA" id="ARBA00004496"/>
    </source>
</evidence>
<dbReference type="EMBL" id="BAABHS010000016">
    <property type="protein sequence ID" value="GAA4974468.1"/>
    <property type="molecule type" value="Genomic_DNA"/>
</dbReference>
<dbReference type="PANTHER" id="PTHR30349:SF77">
    <property type="entry name" value="TYROSINE RECOMBINASE XERC"/>
    <property type="match status" value="1"/>
</dbReference>
<evidence type="ECO:0000256" key="2">
    <source>
        <dbReference type="ARBA" id="ARBA00022908"/>
    </source>
</evidence>
<evidence type="ECO:0000313" key="5">
    <source>
        <dbReference type="EMBL" id="GAA4974468.1"/>
    </source>
</evidence>
<comment type="subcellular location">
    <subcellularLocation>
        <location evidence="1">Cytoplasm</location>
    </subcellularLocation>
</comment>
<proteinExistence type="predicted"/>